<dbReference type="InterPro" id="IPR040079">
    <property type="entry name" value="Glutathione_S-Trfase"/>
</dbReference>
<accession>A0ABQ6LEJ5</accession>
<dbReference type="CDD" id="cd10291">
    <property type="entry name" value="GST_C_YfcG_like"/>
    <property type="match status" value="1"/>
</dbReference>
<dbReference type="PANTHER" id="PTHR44051">
    <property type="entry name" value="GLUTATHIONE S-TRANSFERASE-RELATED"/>
    <property type="match status" value="1"/>
</dbReference>
<dbReference type="InterPro" id="IPR004045">
    <property type="entry name" value="Glutathione_S-Trfase_N"/>
</dbReference>
<dbReference type="CDD" id="cd03048">
    <property type="entry name" value="GST_N_Ure2p_like"/>
    <property type="match status" value="1"/>
</dbReference>
<keyword evidence="5" id="KW-1185">Reference proteome</keyword>
<gene>
    <name evidence="4" type="ORF">LNKW23_06150</name>
</gene>
<dbReference type="SFLD" id="SFLDG00358">
    <property type="entry name" value="Main_(cytGST)"/>
    <property type="match status" value="1"/>
</dbReference>
<comment type="caution">
    <text evidence="4">The sequence shown here is derived from an EMBL/GenBank/DDBJ whole genome shotgun (WGS) entry which is preliminary data.</text>
</comment>
<dbReference type="EMBL" id="BSYI01000003">
    <property type="protein sequence ID" value="GMG81402.1"/>
    <property type="molecule type" value="Genomic_DNA"/>
</dbReference>
<dbReference type="SUPFAM" id="SSF52833">
    <property type="entry name" value="Thioredoxin-like"/>
    <property type="match status" value="1"/>
</dbReference>
<dbReference type="Proteomes" id="UP001239909">
    <property type="component" value="Unassembled WGS sequence"/>
</dbReference>
<dbReference type="PROSITE" id="PS50404">
    <property type="entry name" value="GST_NTER"/>
    <property type="match status" value="1"/>
</dbReference>
<evidence type="ECO:0000313" key="5">
    <source>
        <dbReference type="Proteomes" id="UP001239909"/>
    </source>
</evidence>
<dbReference type="InterPro" id="IPR004046">
    <property type="entry name" value="GST_C"/>
</dbReference>
<dbReference type="RefSeq" id="WP_285670057.1">
    <property type="nucleotide sequence ID" value="NZ_BSYI01000003.1"/>
</dbReference>
<reference evidence="4 5" key="1">
    <citation type="submission" date="2023-04" db="EMBL/GenBank/DDBJ databases">
        <title>Marinoamorphus aggregata gen. nov., sp. Nov., isolate from tissue of brittle star Ophioplocus japonicus.</title>
        <authorList>
            <person name="Kawano K."/>
            <person name="Sawayama S."/>
            <person name="Nakagawa S."/>
        </authorList>
    </citation>
    <scope>NUCLEOTIDE SEQUENCE [LARGE SCALE GENOMIC DNA]</scope>
    <source>
        <strain evidence="4 5">NKW23</strain>
    </source>
</reference>
<organism evidence="4 5">
    <name type="scientific">Paralimibaculum aggregatum</name>
    <dbReference type="NCBI Taxonomy" id="3036245"/>
    <lineage>
        <taxon>Bacteria</taxon>
        <taxon>Pseudomonadati</taxon>
        <taxon>Pseudomonadota</taxon>
        <taxon>Alphaproteobacteria</taxon>
        <taxon>Rhodobacterales</taxon>
        <taxon>Paracoccaceae</taxon>
        <taxon>Paralimibaculum</taxon>
    </lineage>
</organism>
<name>A0ABQ6LEJ5_9RHOB</name>
<evidence type="ECO:0000259" key="2">
    <source>
        <dbReference type="PROSITE" id="PS50404"/>
    </source>
</evidence>
<dbReference type="Gene3D" id="1.20.1050.10">
    <property type="match status" value="1"/>
</dbReference>
<dbReference type="PANTHER" id="PTHR44051:SF19">
    <property type="entry name" value="DISULFIDE-BOND OXIDOREDUCTASE YFCG"/>
    <property type="match status" value="1"/>
</dbReference>
<dbReference type="Gene3D" id="3.40.30.10">
    <property type="entry name" value="Glutaredoxin"/>
    <property type="match status" value="1"/>
</dbReference>
<dbReference type="SFLD" id="SFLDG01151">
    <property type="entry name" value="Main.2:_Nu-like"/>
    <property type="match status" value="1"/>
</dbReference>
<protein>
    <submittedName>
        <fullName evidence="4">Glutathione S-transferase N-terminal domain-containing protein</fullName>
    </submittedName>
</protein>
<evidence type="ECO:0000313" key="4">
    <source>
        <dbReference type="EMBL" id="GMG81402.1"/>
    </source>
</evidence>
<feature type="domain" description="GST N-terminal" evidence="2">
    <location>
        <begin position="2"/>
        <end position="89"/>
    </location>
</feature>
<dbReference type="InterPro" id="IPR036249">
    <property type="entry name" value="Thioredoxin-like_sf"/>
</dbReference>
<dbReference type="Pfam" id="PF02798">
    <property type="entry name" value="GST_N"/>
    <property type="match status" value="1"/>
</dbReference>
<feature type="domain" description="GST C-terminal" evidence="3">
    <location>
        <begin position="92"/>
        <end position="214"/>
    </location>
</feature>
<evidence type="ECO:0000259" key="3">
    <source>
        <dbReference type="PROSITE" id="PS50405"/>
    </source>
</evidence>
<sequence length="236" mass="26922">MAKPIELHYWPTPNGWKISIALEEMGLPYDVKYVNIGKGEQFEPGFLAIAPNNRMPAIIDPEGPDGEPVSIFESGAILQYLGRKSGKFYGSSERERIEIDQWLFWQMAGVGPNAGQVHHFRNYADEKVEYATTRFINEVNRLYGVLDTRLKDRDFIAGDYSIADMATWPWVQGWERQGQDIAEFPHMKAWLDRCWERPAVQTGRKLGEERRMDLATDAEAKKVLFGQRARPAAAAS</sequence>
<dbReference type="InterPro" id="IPR036282">
    <property type="entry name" value="Glutathione-S-Trfase_C_sf"/>
</dbReference>
<dbReference type="SFLD" id="SFLDS00019">
    <property type="entry name" value="Glutathione_Transferase_(cytos"/>
    <property type="match status" value="1"/>
</dbReference>
<comment type="similarity">
    <text evidence="1">Belongs to the GST superfamily.</text>
</comment>
<dbReference type="PROSITE" id="PS50405">
    <property type="entry name" value="GST_CTER"/>
    <property type="match status" value="1"/>
</dbReference>
<evidence type="ECO:0000256" key="1">
    <source>
        <dbReference type="RuleBase" id="RU003494"/>
    </source>
</evidence>
<dbReference type="Pfam" id="PF00043">
    <property type="entry name" value="GST_C"/>
    <property type="match status" value="1"/>
</dbReference>
<proteinExistence type="inferred from homology"/>
<dbReference type="InterPro" id="IPR010987">
    <property type="entry name" value="Glutathione-S-Trfase_C-like"/>
</dbReference>
<dbReference type="SUPFAM" id="SSF47616">
    <property type="entry name" value="GST C-terminal domain-like"/>
    <property type="match status" value="1"/>
</dbReference>